<evidence type="ECO:0000313" key="12">
    <source>
        <dbReference type="EMBL" id="CAH1114243.1"/>
    </source>
</evidence>
<dbReference type="PANTHER" id="PTHR15223:SF1">
    <property type="entry name" value="NADH DEHYDROGENASE [UBIQUINONE] 1 BETA SUBCOMPLEX SUBUNIT 2, MITOCHONDRIAL"/>
    <property type="match status" value="1"/>
</dbReference>
<evidence type="ECO:0000256" key="10">
    <source>
        <dbReference type="ARBA" id="ARBA00023128"/>
    </source>
</evidence>
<organism evidence="12 13">
    <name type="scientific">Psylliodes chrysocephalus</name>
    <dbReference type="NCBI Taxonomy" id="3402493"/>
    <lineage>
        <taxon>Eukaryota</taxon>
        <taxon>Metazoa</taxon>
        <taxon>Ecdysozoa</taxon>
        <taxon>Arthropoda</taxon>
        <taxon>Hexapoda</taxon>
        <taxon>Insecta</taxon>
        <taxon>Pterygota</taxon>
        <taxon>Neoptera</taxon>
        <taxon>Endopterygota</taxon>
        <taxon>Coleoptera</taxon>
        <taxon>Polyphaga</taxon>
        <taxon>Cucujiformia</taxon>
        <taxon>Chrysomeloidea</taxon>
        <taxon>Chrysomelidae</taxon>
        <taxon>Galerucinae</taxon>
        <taxon>Alticini</taxon>
        <taxon>Psylliodes</taxon>
    </lineage>
</organism>
<protein>
    <recommendedName>
        <fullName evidence="14">NADH dehydrogenase [ubiquinone] 1 beta subcomplex subunit 2, mitochondrial</fullName>
    </recommendedName>
</protein>
<evidence type="ECO:0000256" key="4">
    <source>
        <dbReference type="ARBA" id="ARBA00011533"/>
    </source>
</evidence>
<comment type="similarity">
    <text evidence="3">Belongs to the complex I NDUFB2 subunit family.</text>
</comment>
<evidence type="ECO:0000256" key="6">
    <source>
        <dbReference type="ARBA" id="ARBA00022660"/>
    </source>
</evidence>
<evidence type="ECO:0000256" key="2">
    <source>
        <dbReference type="ARBA" id="ARBA00004443"/>
    </source>
</evidence>
<comment type="subcellular location">
    <subcellularLocation>
        <location evidence="2">Mitochondrion inner membrane</location>
        <topology evidence="2">Peripheral membrane protein</topology>
        <orientation evidence="2">Matrix side</orientation>
    </subcellularLocation>
</comment>
<evidence type="ECO:0000256" key="8">
    <source>
        <dbReference type="ARBA" id="ARBA00022946"/>
    </source>
</evidence>
<dbReference type="GO" id="GO:0005743">
    <property type="term" value="C:mitochondrial inner membrane"/>
    <property type="evidence" value="ECO:0007669"/>
    <property type="project" value="UniProtKB-SubCell"/>
</dbReference>
<gene>
    <name evidence="12" type="ORF">PSYICH_LOCUS14904</name>
</gene>
<comment type="subunit">
    <text evidence="4">Complex I is composed of 45 different subunits.</text>
</comment>
<dbReference type="GO" id="GO:0045271">
    <property type="term" value="C:respiratory chain complex I"/>
    <property type="evidence" value="ECO:0007669"/>
    <property type="project" value="InterPro"/>
</dbReference>
<dbReference type="Pfam" id="PF14813">
    <property type="entry name" value="NADH_B2"/>
    <property type="match status" value="1"/>
</dbReference>
<evidence type="ECO:0000256" key="7">
    <source>
        <dbReference type="ARBA" id="ARBA00022792"/>
    </source>
</evidence>
<evidence type="ECO:0000256" key="1">
    <source>
        <dbReference type="ARBA" id="ARBA00003195"/>
    </source>
</evidence>
<proteinExistence type="inferred from homology"/>
<dbReference type="OrthoDB" id="6241903at2759"/>
<keyword evidence="13" id="KW-1185">Reference proteome</keyword>
<dbReference type="EMBL" id="OV651820">
    <property type="protein sequence ID" value="CAH1114243.1"/>
    <property type="molecule type" value="Genomic_DNA"/>
</dbReference>
<evidence type="ECO:0000256" key="9">
    <source>
        <dbReference type="ARBA" id="ARBA00022982"/>
    </source>
</evidence>
<dbReference type="AlphaFoldDB" id="A0A9P0DCI7"/>
<keyword evidence="9" id="KW-0249">Electron transport</keyword>
<keyword evidence="5" id="KW-0813">Transport</keyword>
<keyword evidence="11" id="KW-0472">Membrane</keyword>
<evidence type="ECO:0000256" key="11">
    <source>
        <dbReference type="ARBA" id="ARBA00023136"/>
    </source>
</evidence>
<reference evidence="12" key="1">
    <citation type="submission" date="2022-01" db="EMBL/GenBank/DDBJ databases">
        <authorList>
            <person name="King R."/>
        </authorList>
    </citation>
    <scope>NUCLEOTIDE SEQUENCE</scope>
</reference>
<keyword evidence="6" id="KW-0679">Respiratory chain</keyword>
<dbReference type="Proteomes" id="UP001153636">
    <property type="component" value="Chromosome 8"/>
</dbReference>
<keyword evidence="10" id="KW-0496">Mitochondrion</keyword>
<dbReference type="PANTHER" id="PTHR15223">
    <property type="entry name" value="NADH-UBIQUINONE OXIDOREDUCTASE AGGG SUBUNIT"/>
    <property type="match status" value="1"/>
</dbReference>
<comment type="function">
    <text evidence="1">Accessory subunit of the mitochondrial membrane respiratory chain NADH dehydrogenase (Complex I), that is believed not to be involved in catalysis. Complex I functions in the transfer of electrons from NADH to the respiratory chain. The immediate electron acceptor for the enzyme is believed to be ubiquinone.</text>
</comment>
<dbReference type="GO" id="GO:0032981">
    <property type="term" value="P:mitochondrial respiratory chain complex I assembly"/>
    <property type="evidence" value="ECO:0007669"/>
    <property type="project" value="TreeGrafter"/>
</dbReference>
<dbReference type="InterPro" id="IPR026627">
    <property type="entry name" value="NDUFB2_animal"/>
</dbReference>
<evidence type="ECO:0000313" key="13">
    <source>
        <dbReference type="Proteomes" id="UP001153636"/>
    </source>
</evidence>
<keyword evidence="7" id="KW-0999">Mitochondrion inner membrane</keyword>
<accession>A0A9P0DCI7</accession>
<name>A0A9P0DCI7_9CUCU</name>
<evidence type="ECO:0008006" key="14">
    <source>
        <dbReference type="Google" id="ProtNLM"/>
    </source>
</evidence>
<evidence type="ECO:0000256" key="3">
    <source>
        <dbReference type="ARBA" id="ARBA00005923"/>
    </source>
</evidence>
<keyword evidence="8" id="KW-0809">Transit peptide</keyword>
<evidence type="ECO:0000256" key="5">
    <source>
        <dbReference type="ARBA" id="ARBA00022448"/>
    </source>
</evidence>
<sequence>MIISRALPALGLLKNIRPNQVVQTVRNHGSNNYRKGAPAPDWYITYAAEGVQGFAWWWILWHLWTEPDHILGEFPYPDPSKWTDAELGIK</sequence>